<keyword evidence="4" id="KW-0479">Metal-binding</keyword>
<feature type="compositionally biased region" description="Basic and acidic residues" evidence="8">
    <location>
        <begin position="140"/>
        <end position="154"/>
    </location>
</feature>
<dbReference type="PANTHER" id="PTHR22937:SF46">
    <property type="entry name" value="RING-TYPE E3 UBIQUITIN TRANSFERASE"/>
    <property type="match status" value="1"/>
</dbReference>
<dbReference type="EC" id="2.3.2.27" evidence="2"/>
<dbReference type="AlphaFoldDB" id="A0A1D6E0G9"/>
<evidence type="ECO:0000256" key="5">
    <source>
        <dbReference type="ARBA" id="ARBA00022771"/>
    </source>
</evidence>
<dbReference type="FunCoup" id="A0A1D6E0G9">
    <property type="interactions" value="10"/>
</dbReference>
<feature type="domain" description="RING-type" evidence="10">
    <location>
        <begin position="352"/>
        <end position="390"/>
    </location>
</feature>
<feature type="compositionally biased region" description="Low complexity" evidence="8">
    <location>
        <begin position="174"/>
        <end position="188"/>
    </location>
</feature>
<keyword evidence="9" id="KW-0732">Signal</keyword>
<dbReference type="PROSITE" id="PS50089">
    <property type="entry name" value="ZF_RING_2"/>
    <property type="match status" value="1"/>
</dbReference>
<dbReference type="Gene3D" id="3.30.40.10">
    <property type="entry name" value="Zinc/RING finger domain, C3HC4 (zinc finger)"/>
    <property type="match status" value="1"/>
</dbReference>
<keyword evidence="5" id="KW-0863">Zinc-finger</keyword>
<dbReference type="GO" id="GO:0061630">
    <property type="term" value="F:ubiquitin protein ligase activity"/>
    <property type="evidence" value="ECO:0007669"/>
    <property type="project" value="UniProtKB-EC"/>
</dbReference>
<dbReference type="SUPFAM" id="SSF57850">
    <property type="entry name" value="RING/U-box"/>
    <property type="match status" value="1"/>
</dbReference>
<accession>A0A1D6E0G9</accession>
<dbReference type="PANTHER" id="PTHR22937">
    <property type="entry name" value="E3 UBIQUITIN-PROTEIN LIGASE RNF165"/>
    <property type="match status" value="1"/>
</dbReference>
<dbReference type="Pfam" id="PF13639">
    <property type="entry name" value="zf-RING_2"/>
    <property type="match status" value="1"/>
</dbReference>
<dbReference type="InterPro" id="IPR001841">
    <property type="entry name" value="Znf_RING"/>
</dbReference>
<dbReference type="InterPro" id="IPR013083">
    <property type="entry name" value="Znf_RING/FYVE/PHD"/>
</dbReference>
<dbReference type="ExpressionAtlas" id="A0A1D6E0G9">
    <property type="expression patterns" value="baseline and differential"/>
</dbReference>
<dbReference type="FunFam" id="3.30.40.10:FF:000589">
    <property type="entry name" value="RING/U-box superfamily protein"/>
    <property type="match status" value="1"/>
</dbReference>
<keyword evidence="6" id="KW-0833">Ubl conjugation pathway</keyword>
<evidence type="ECO:0000256" key="2">
    <source>
        <dbReference type="ARBA" id="ARBA00012483"/>
    </source>
</evidence>
<evidence type="ECO:0000256" key="7">
    <source>
        <dbReference type="ARBA" id="ARBA00022833"/>
    </source>
</evidence>
<evidence type="ECO:0000256" key="8">
    <source>
        <dbReference type="SAM" id="MobiDB-lite"/>
    </source>
</evidence>
<dbReference type="IntAct" id="A0A1D6E0G9">
    <property type="interactions" value="4"/>
</dbReference>
<dbReference type="EMBL" id="CM007648">
    <property type="protein sequence ID" value="ONM14231.1"/>
    <property type="molecule type" value="Genomic_DNA"/>
</dbReference>
<dbReference type="OMA" id="ATNCCTR"/>
<protein>
    <recommendedName>
        <fullName evidence="2">RING-type E3 ubiquitin transferase</fullName>
        <ecNumber evidence="2">2.3.2.27</ecNumber>
    </recommendedName>
</protein>
<feature type="signal peptide" evidence="9">
    <location>
        <begin position="1"/>
        <end position="22"/>
    </location>
</feature>
<evidence type="ECO:0000256" key="4">
    <source>
        <dbReference type="ARBA" id="ARBA00022723"/>
    </source>
</evidence>
<evidence type="ECO:0000256" key="9">
    <source>
        <dbReference type="SAM" id="SignalP"/>
    </source>
</evidence>
<dbReference type="GO" id="GO:0008270">
    <property type="term" value="F:zinc ion binding"/>
    <property type="evidence" value="ECO:0007669"/>
    <property type="project" value="UniProtKB-KW"/>
</dbReference>
<feature type="chain" id="PRO_5010803458" description="RING-type E3 ubiquitin transferase" evidence="9">
    <location>
        <begin position="23"/>
        <end position="397"/>
    </location>
</feature>
<dbReference type="InterPro" id="IPR045191">
    <property type="entry name" value="MBR1/2-like"/>
</dbReference>
<evidence type="ECO:0000259" key="10">
    <source>
        <dbReference type="PROSITE" id="PS50089"/>
    </source>
</evidence>
<name>A0A1D6E0G9_MAIZE</name>
<dbReference type="STRING" id="4577.A0A1D6E0G9"/>
<dbReference type="InParanoid" id="A0A1D6E0G9"/>
<feature type="compositionally biased region" description="Polar residues" evidence="8">
    <location>
        <begin position="163"/>
        <end position="172"/>
    </location>
</feature>
<evidence type="ECO:0000256" key="3">
    <source>
        <dbReference type="ARBA" id="ARBA00022679"/>
    </source>
</evidence>
<proteinExistence type="predicted"/>
<organism evidence="11">
    <name type="scientific">Zea mays</name>
    <name type="common">Maize</name>
    <dbReference type="NCBI Taxonomy" id="4577"/>
    <lineage>
        <taxon>Eukaryota</taxon>
        <taxon>Viridiplantae</taxon>
        <taxon>Streptophyta</taxon>
        <taxon>Embryophyta</taxon>
        <taxon>Tracheophyta</taxon>
        <taxon>Spermatophyta</taxon>
        <taxon>Magnoliopsida</taxon>
        <taxon>Liliopsida</taxon>
        <taxon>Poales</taxon>
        <taxon>Poaceae</taxon>
        <taxon>PACMAD clade</taxon>
        <taxon>Panicoideae</taxon>
        <taxon>Andropogonodae</taxon>
        <taxon>Andropogoneae</taxon>
        <taxon>Tripsacinae</taxon>
        <taxon>Zea</taxon>
    </lineage>
</organism>
<comment type="catalytic activity">
    <reaction evidence="1">
        <text>S-ubiquitinyl-[E2 ubiquitin-conjugating enzyme]-L-cysteine + [acceptor protein]-L-lysine = [E2 ubiquitin-conjugating enzyme]-L-cysteine + N(6)-ubiquitinyl-[acceptor protein]-L-lysine.</text>
        <dbReference type="EC" id="2.3.2.27"/>
    </reaction>
</comment>
<evidence type="ECO:0000256" key="1">
    <source>
        <dbReference type="ARBA" id="ARBA00000900"/>
    </source>
</evidence>
<gene>
    <name evidence="11" type="ORF">ZEAMMB73_Zm00001d002416</name>
</gene>
<keyword evidence="7" id="KW-0862">Zinc</keyword>
<evidence type="ECO:0000256" key="6">
    <source>
        <dbReference type="ARBA" id="ARBA00022786"/>
    </source>
</evidence>
<sequence>MAVPPPLLFLFILLCMFRCCHVIITVSDMDEHMGRRTVGGLLFTKGGSILLFREDGSRPKAKNCCTRHGCSGQHPADRAKGKEVHRAAAVGSESTPATPRRSQAFRKPNRRPPHEGSASGSIVRDVGGPCSETGSGSRDAPGRDLLARLKERVNTSRKRSLNRENSPQSPSGLSVCASSPSNSRSVSRPSHRTASRIREADEGANAGADSVVRRNAARRGSERSDDDLLLVEQVTRNQAPSEGFLSGFMARYRSDLQGELSSLDDSMEDPNGYLRFDVGGIEELENYFIFNDRHRGMRMDIDGMSYEELLALGERIGTVNTGLSDDALSACLNRRLYMPTASGSHEDCERKCSEEYLAGEEVGEMACKHYYHLSCIDHWLRQKNWCPICKSVALKIN</sequence>
<keyword evidence="3" id="KW-0808">Transferase</keyword>
<feature type="compositionally biased region" description="Polar residues" evidence="8">
    <location>
        <begin position="92"/>
        <end position="101"/>
    </location>
</feature>
<feature type="region of interest" description="Disordered" evidence="8">
    <location>
        <begin position="85"/>
        <end position="224"/>
    </location>
</feature>
<evidence type="ECO:0000313" key="11">
    <source>
        <dbReference type="EMBL" id="ONM14231.1"/>
    </source>
</evidence>
<reference evidence="11" key="1">
    <citation type="submission" date="2015-12" db="EMBL/GenBank/DDBJ databases">
        <title>Update maize B73 reference genome by single molecule sequencing technologies.</title>
        <authorList>
            <consortium name="Maize Genome Sequencing Project"/>
            <person name="Ware D."/>
        </authorList>
    </citation>
    <scope>NUCLEOTIDE SEQUENCE [LARGE SCALE GENOMIC DNA]</scope>
    <source>
        <tissue evidence="11">Seedling</tissue>
    </source>
</reference>
<dbReference type="SMR" id="A0A1D6E0G9"/>